<dbReference type="EMBL" id="CM045761">
    <property type="protein sequence ID" value="KAI8016055.1"/>
    <property type="molecule type" value="Genomic_DNA"/>
</dbReference>
<dbReference type="Proteomes" id="UP001060215">
    <property type="component" value="Chromosome 4"/>
</dbReference>
<reference evidence="1 2" key="1">
    <citation type="journal article" date="2022" name="Plant J.">
        <title>Chromosome-level genome of Camellia lanceoleosa provides a valuable resource for understanding genome evolution and self-incompatibility.</title>
        <authorList>
            <person name="Gong W."/>
            <person name="Xiao S."/>
            <person name="Wang L."/>
            <person name="Liao Z."/>
            <person name="Chang Y."/>
            <person name="Mo W."/>
            <person name="Hu G."/>
            <person name="Li W."/>
            <person name="Zhao G."/>
            <person name="Zhu H."/>
            <person name="Hu X."/>
            <person name="Ji K."/>
            <person name="Xiang X."/>
            <person name="Song Q."/>
            <person name="Yuan D."/>
            <person name="Jin S."/>
            <person name="Zhang L."/>
        </authorList>
    </citation>
    <scope>NUCLEOTIDE SEQUENCE [LARGE SCALE GENOMIC DNA]</scope>
    <source>
        <strain evidence="1">SQ_2022a</strain>
    </source>
</reference>
<sequence>MKASVVDDEAFGKGGIRNYIGICIIVAAFGVADAHVEGGMVGDLSFMCPEFIQLVLRFANRFFLPLWNRDNIDNVQVLERLGVLIKLVKDLKLQHQHKYDELQKTWLCKRCETMNAKLRVLEHILLLETYTQESIPALCKVRKYLVEATEEASLAYNKALIYEKLPKDISERHVLLLDPVLATGNSANQAIELLIQKGVPESHIIFLNLISVKNAMAELGRLLMYEASRDWLPTIRGEIQSPMGVASVEFIDPREPVAEVPHNTFVAS</sequence>
<evidence type="ECO:0000313" key="1">
    <source>
        <dbReference type="EMBL" id="KAI8016055.1"/>
    </source>
</evidence>
<name>A0ACC0HSV7_9ERIC</name>
<proteinExistence type="predicted"/>
<evidence type="ECO:0000313" key="2">
    <source>
        <dbReference type="Proteomes" id="UP001060215"/>
    </source>
</evidence>
<protein>
    <submittedName>
        <fullName evidence="1">AUGMIN subunit 4</fullName>
    </submittedName>
</protein>
<organism evidence="1 2">
    <name type="scientific">Camellia lanceoleosa</name>
    <dbReference type="NCBI Taxonomy" id="1840588"/>
    <lineage>
        <taxon>Eukaryota</taxon>
        <taxon>Viridiplantae</taxon>
        <taxon>Streptophyta</taxon>
        <taxon>Embryophyta</taxon>
        <taxon>Tracheophyta</taxon>
        <taxon>Spermatophyta</taxon>
        <taxon>Magnoliopsida</taxon>
        <taxon>eudicotyledons</taxon>
        <taxon>Gunneridae</taxon>
        <taxon>Pentapetalae</taxon>
        <taxon>asterids</taxon>
        <taxon>Ericales</taxon>
        <taxon>Theaceae</taxon>
        <taxon>Camellia</taxon>
    </lineage>
</organism>
<comment type="caution">
    <text evidence="1">The sequence shown here is derived from an EMBL/GenBank/DDBJ whole genome shotgun (WGS) entry which is preliminary data.</text>
</comment>
<keyword evidence="2" id="KW-1185">Reference proteome</keyword>
<accession>A0ACC0HSV7</accession>
<gene>
    <name evidence="1" type="ORF">LOK49_LG05G01127</name>
</gene>